<dbReference type="EMBL" id="CP121694">
    <property type="protein sequence ID" value="WRO23260.1"/>
    <property type="molecule type" value="Genomic_DNA"/>
</dbReference>
<dbReference type="KEGG" id="dbc:MFMK1_003116"/>
<reference evidence="2 3" key="1">
    <citation type="submission" date="2023-04" db="EMBL/GenBank/DDBJ databases">
        <authorList>
            <person name="Hsu D."/>
        </authorList>
    </citation>
    <scope>NUCLEOTIDE SEQUENCE [LARGE SCALE GENOMIC DNA]</scope>
    <source>
        <strain evidence="2 3">MK1</strain>
    </source>
</reference>
<name>A0AAU0UQN4_9FIRM</name>
<dbReference type="NCBIfam" id="NF047752">
    <property type="entry name" value="MntA_antitoxin"/>
    <property type="match status" value="1"/>
</dbReference>
<proteinExistence type="predicted"/>
<dbReference type="CDD" id="cd05403">
    <property type="entry name" value="NT_KNTase_like"/>
    <property type="match status" value="1"/>
</dbReference>
<dbReference type="PANTHER" id="PTHR43852:SF3">
    <property type="entry name" value="NUCLEOTIDYLTRANSFERASE"/>
    <property type="match status" value="1"/>
</dbReference>
<dbReference type="InterPro" id="IPR052930">
    <property type="entry name" value="TA_antitoxin_MntA"/>
</dbReference>
<dbReference type="SUPFAM" id="SSF81301">
    <property type="entry name" value="Nucleotidyltransferase"/>
    <property type="match status" value="1"/>
</dbReference>
<gene>
    <name evidence="2" type="ORF">MFMK1_003116</name>
</gene>
<dbReference type="Proteomes" id="UP001329915">
    <property type="component" value="Chromosome"/>
</dbReference>
<accession>A0AAU0UQN4</accession>
<dbReference type="AlphaFoldDB" id="A0AAU0UQN4"/>
<evidence type="ECO:0000313" key="3">
    <source>
        <dbReference type="Proteomes" id="UP001329915"/>
    </source>
</evidence>
<protein>
    <submittedName>
        <fullName evidence="2">Nucleotidyltransferase domain-containing protein</fullName>
    </submittedName>
</protein>
<keyword evidence="3" id="KW-1185">Reference proteome</keyword>
<dbReference type="Pfam" id="PF18765">
    <property type="entry name" value="Polbeta"/>
    <property type="match status" value="1"/>
</dbReference>
<dbReference type="Gene3D" id="3.30.460.10">
    <property type="entry name" value="Beta Polymerase, domain 2"/>
    <property type="match status" value="1"/>
</dbReference>
<evidence type="ECO:0000313" key="2">
    <source>
        <dbReference type="EMBL" id="WRO23260.1"/>
    </source>
</evidence>
<feature type="domain" description="Polymerase beta nucleotidyltransferase" evidence="1">
    <location>
        <begin position="5"/>
        <end position="97"/>
    </location>
</feature>
<dbReference type="PANTHER" id="PTHR43852">
    <property type="entry name" value="NUCLEOTIDYLTRANSFERASE"/>
    <property type="match status" value="1"/>
</dbReference>
<dbReference type="RefSeq" id="WP_366922643.1">
    <property type="nucleotide sequence ID" value="NZ_CP121694.1"/>
</dbReference>
<dbReference type="InterPro" id="IPR041633">
    <property type="entry name" value="Polbeta"/>
</dbReference>
<organism evidence="2 3">
    <name type="scientific">Metallumcola ferriviriculae</name>
    <dbReference type="NCBI Taxonomy" id="3039180"/>
    <lineage>
        <taxon>Bacteria</taxon>
        <taxon>Bacillati</taxon>
        <taxon>Bacillota</taxon>
        <taxon>Clostridia</taxon>
        <taxon>Neomoorellales</taxon>
        <taxon>Desulfitibacteraceae</taxon>
        <taxon>Metallumcola</taxon>
    </lineage>
</organism>
<sequence length="149" mass="17328">MTLDKLVKYFAHNGDDIIAAYLFGSHAVGVARDDSDIDIGVLLGKFPDSPTDYRIEKAMELEKILGKQVDFVIINQAPFILQFQIFKEGKIIYEKDADKRATYQMHFLSRYYDFKRFYDFHSRYLINEIKERGLGVGYSSNRRKAPQAK</sequence>
<dbReference type="InterPro" id="IPR043519">
    <property type="entry name" value="NT_sf"/>
</dbReference>
<evidence type="ECO:0000259" key="1">
    <source>
        <dbReference type="Pfam" id="PF18765"/>
    </source>
</evidence>